<dbReference type="EMBL" id="MU003510">
    <property type="protein sequence ID" value="KAF2469752.1"/>
    <property type="molecule type" value="Genomic_DNA"/>
</dbReference>
<keyword evidence="2" id="KW-1185">Reference proteome</keyword>
<gene>
    <name evidence="1" type="ORF">BDR25DRAFT_356010</name>
</gene>
<comment type="caution">
    <text evidence="1">The sequence shown here is derived from an EMBL/GenBank/DDBJ whole genome shotgun (WGS) entry which is preliminary data.</text>
</comment>
<organism evidence="1 2">
    <name type="scientific">Lindgomyces ingoldianus</name>
    <dbReference type="NCBI Taxonomy" id="673940"/>
    <lineage>
        <taxon>Eukaryota</taxon>
        <taxon>Fungi</taxon>
        <taxon>Dikarya</taxon>
        <taxon>Ascomycota</taxon>
        <taxon>Pezizomycotina</taxon>
        <taxon>Dothideomycetes</taxon>
        <taxon>Pleosporomycetidae</taxon>
        <taxon>Pleosporales</taxon>
        <taxon>Lindgomycetaceae</taxon>
        <taxon>Lindgomyces</taxon>
    </lineage>
</organism>
<dbReference type="Proteomes" id="UP000799755">
    <property type="component" value="Unassembled WGS sequence"/>
</dbReference>
<reference evidence="1" key="1">
    <citation type="journal article" date="2020" name="Stud. Mycol.">
        <title>101 Dothideomycetes genomes: a test case for predicting lifestyles and emergence of pathogens.</title>
        <authorList>
            <person name="Haridas S."/>
            <person name="Albert R."/>
            <person name="Binder M."/>
            <person name="Bloem J."/>
            <person name="Labutti K."/>
            <person name="Salamov A."/>
            <person name="Andreopoulos B."/>
            <person name="Baker S."/>
            <person name="Barry K."/>
            <person name="Bills G."/>
            <person name="Bluhm B."/>
            <person name="Cannon C."/>
            <person name="Castanera R."/>
            <person name="Culley D."/>
            <person name="Daum C."/>
            <person name="Ezra D."/>
            <person name="Gonzalez J."/>
            <person name="Henrissat B."/>
            <person name="Kuo A."/>
            <person name="Liang C."/>
            <person name="Lipzen A."/>
            <person name="Lutzoni F."/>
            <person name="Magnuson J."/>
            <person name="Mondo S."/>
            <person name="Nolan M."/>
            <person name="Ohm R."/>
            <person name="Pangilinan J."/>
            <person name="Park H.-J."/>
            <person name="Ramirez L."/>
            <person name="Alfaro M."/>
            <person name="Sun H."/>
            <person name="Tritt A."/>
            <person name="Yoshinaga Y."/>
            <person name="Zwiers L.-H."/>
            <person name="Turgeon B."/>
            <person name="Goodwin S."/>
            <person name="Spatafora J."/>
            <person name="Crous P."/>
            <person name="Grigoriev I."/>
        </authorList>
    </citation>
    <scope>NUCLEOTIDE SEQUENCE</scope>
    <source>
        <strain evidence="1">ATCC 200398</strain>
    </source>
</reference>
<evidence type="ECO:0000313" key="1">
    <source>
        <dbReference type="EMBL" id="KAF2469752.1"/>
    </source>
</evidence>
<name>A0ACB6QTX9_9PLEO</name>
<evidence type="ECO:0000313" key="2">
    <source>
        <dbReference type="Proteomes" id="UP000799755"/>
    </source>
</evidence>
<accession>A0ACB6QTX9</accession>
<protein>
    <submittedName>
        <fullName evidence="1">Uncharacterized protein</fullName>
    </submittedName>
</protein>
<sequence length="215" mass="23667">MSWIPKAGGTRQPEGDITFSRSHSAISWFPGVSSQMLLAMASLILPSTQYTTTLYKTSFTRKGGPRDKNLTSSQLRWLAPNIASTSSTVCFKVDICLVRRVHHDLRELNDEESAIGTIFLDSLPGEEGFKVVHRLEPSDFGSFNSDPAQGLLSTSNLYSVLLKNCFGLKHLKLAFELNRFIGIQSRLIQKLPEEISTIISSGLKDAVGALDSLGY</sequence>
<proteinExistence type="predicted"/>